<dbReference type="AlphaFoldDB" id="A0A2G9TMK2"/>
<feature type="domain" description="ShKT" evidence="3">
    <location>
        <begin position="63"/>
        <end position="96"/>
    </location>
</feature>
<accession>A0A2G9TMK2</accession>
<name>A0A2G9TMK2_TELCI</name>
<comment type="caution">
    <text evidence="1">Lacks conserved residue(s) required for the propagation of feature annotation.</text>
</comment>
<organism evidence="4 5">
    <name type="scientific">Teladorsagia circumcincta</name>
    <name type="common">Brown stomach worm</name>
    <name type="synonym">Ostertagia circumcincta</name>
    <dbReference type="NCBI Taxonomy" id="45464"/>
    <lineage>
        <taxon>Eukaryota</taxon>
        <taxon>Metazoa</taxon>
        <taxon>Ecdysozoa</taxon>
        <taxon>Nematoda</taxon>
        <taxon>Chromadorea</taxon>
        <taxon>Rhabditida</taxon>
        <taxon>Rhabditina</taxon>
        <taxon>Rhabditomorpha</taxon>
        <taxon>Strongyloidea</taxon>
        <taxon>Trichostrongylidae</taxon>
        <taxon>Teladorsagia</taxon>
    </lineage>
</organism>
<protein>
    <submittedName>
        <fullName evidence="4">ShTK domain protein</fullName>
    </submittedName>
</protein>
<feature type="signal peptide" evidence="2">
    <location>
        <begin position="1"/>
        <end position="16"/>
    </location>
</feature>
<proteinExistence type="predicted"/>
<keyword evidence="5" id="KW-1185">Reference proteome</keyword>
<keyword evidence="2" id="KW-0732">Signal</keyword>
<dbReference type="EMBL" id="KZ358482">
    <property type="protein sequence ID" value="PIO59206.1"/>
    <property type="molecule type" value="Genomic_DNA"/>
</dbReference>
<feature type="chain" id="PRO_5013668278" evidence="2">
    <location>
        <begin position="17"/>
        <end position="96"/>
    </location>
</feature>
<evidence type="ECO:0000313" key="4">
    <source>
        <dbReference type="EMBL" id="PIO59206.1"/>
    </source>
</evidence>
<dbReference type="InterPro" id="IPR003582">
    <property type="entry name" value="ShKT_dom"/>
</dbReference>
<evidence type="ECO:0000259" key="3">
    <source>
        <dbReference type="PROSITE" id="PS51670"/>
    </source>
</evidence>
<sequence>MQLFGLVLLLIAVVSAKFLDTSLHGSDFEPIPLEELYPDEPVPQRPVMPAPLPRPSPSVVSKCMDEPNCSIYVRIGICKLTSESIKRKCAKSCKLC</sequence>
<dbReference type="PROSITE" id="PS51670">
    <property type="entry name" value="SHKT"/>
    <property type="match status" value="1"/>
</dbReference>
<dbReference type="Pfam" id="PF01549">
    <property type="entry name" value="ShK"/>
    <property type="match status" value="1"/>
</dbReference>
<gene>
    <name evidence="4" type="ORF">TELCIR_19338</name>
</gene>
<evidence type="ECO:0000256" key="1">
    <source>
        <dbReference type="PROSITE-ProRule" id="PRU01005"/>
    </source>
</evidence>
<evidence type="ECO:0000313" key="5">
    <source>
        <dbReference type="Proteomes" id="UP000230423"/>
    </source>
</evidence>
<dbReference type="Proteomes" id="UP000230423">
    <property type="component" value="Unassembled WGS sequence"/>
</dbReference>
<reference evidence="4 5" key="1">
    <citation type="submission" date="2015-09" db="EMBL/GenBank/DDBJ databases">
        <title>Draft genome of the parasitic nematode Teladorsagia circumcincta isolate WARC Sus (inbred).</title>
        <authorList>
            <person name="Mitreva M."/>
        </authorList>
    </citation>
    <scope>NUCLEOTIDE SEQUENCE [LARGE SCALE GENOMIC DNA]</scope>
    <source>
        <strain evidence="4 5">S</strain>
    </source>
</reference>
<evidence type="ECO:0000256" key="2">
    <source>
        <dbReference type="SAM" id="SignalP"/>
    </source>
</evidence>